<dbReference type="PROSITE" id="PS00107">
    <property type="entry name" value="PROTEIN_KINASE_ATP"/>
    <property type="match status" value="1"/>
</dbReference>
<evidence type="ECO:0000256" key="7">
    <source>
        <dbReference type="PROSITE-ProRule" id="PRU00221"/>
    </source>
</evidence>
<sequence length="1141" mass="121185">MPAEAPQNQPQVSDGPLPSHGAESTPHGGKTEPEAESLFRALHGAVRAVPALPANGFPHIPGYEIERELGHGGMGVVYKARDTKLNRTVALKMIRTADIPSPGQVARFRAEAEAVAAVQHPNVIQVHELCPPGSPLPYFTMEYIAGGSLAQHLNERKTIAPAEAALLIAALADGLKAAHDADIVHRDIKPANILLAQVTSSKGATGAGASGTAAPPLSDFCPKVTDFGLAKRLAFDLTRTQDLRGTPAYMAPEQAGGGAYVGPAADIYSLGAVLFECLTGRLLFRGDDAFAVVQQVVSTPVPALRDLAPTVPRDLELICLKCLEKEPQHRYPTAAALAADLRRFVAGLPVSVRPIGIPARAYRWARRRPAAAALAAMLFVVPSAAAWAIERINTSAAREAEARAREAEARALAETSKAREDEATAREDLARIAQQNKEAEGREMQRARDIAAVRELVALQTVRAANRPLSWARQNRAELLKGVALAGGDTQVLGELRTVAAVALLAPDLKPLDAVQKGFDASAVATDPKSGLVAVGEYLTRAPLKAHVRLITPATGTLVRELSFTAGAAVDSNNTPVPDSIRALVFSPDGTKLFVGTRNSEVIRFDLDRPGSEPLRWKASARTVEQLEVSPDGKIVYGLCRPEKPVFAWDAVTGKLITKLEPSGNTPINSFAVMSGGGLITGDGNELRRWSADHKLVHTAPNDEVWRLAAANSGVLLVGTRHNLDMHTSADLTALDRFVTPELRRGIHQDYVRTIAVHPSGAFVATCSGDTDRTLRVWELASGRLIGTVLVKGAGPIAVTWSADGSTLLATGNEHIARWAFQTGAAQQFACVNSSPVAAATFGTGGQIVALTEPVGARRELLLGAAGAPSKAFWFASRGGNGRAGVALAPAGWVAVTTQTPGIIRWKPSAAVPVPGFTTDITWCPRFAPNSGDTSAPMWAIVGGSSVHSFDAKGQTRTTWSNWVERHTSGLASLDALAVGRRVVAAGGRSGTVHVLDPEKGSWLFGVPNPGDPVRALAVAPDDGLIVGGTQSGKVRMIRPSDRQELPALSAHADEVTAVCLNHSNELLATSGRDRTVKLWKRTGERFELLFAVPDLAGPVSGLQFHPVDNRLLVQITQERAVRVWDIDKLRGQLGRYRLAW</sequence>
<feature type="repeat" description="WD" evidence="7">
    <location>
        <begin position="748"/>
        <end position="788"/>
    </location>
</feature>
<gene>
    <name evidence="12" type="ORF">C1280_32700</name>
</gene>
<proteinExistence type="predicted"/>
<dbReference type="SUPFAM" id="SSF56112">
    <property type="entry name" value="Protein kinase-like (PK-like)"/>
    <property type="match status" value="1"/>
</dbReference>
<dbReference type="InterPro" id="IPR000719">
    <property type="entry name" value="Prot_kinase_dom"/>
</dbReference>
<dbReference type="KEGG" id="gog:C1280_32700"/>
<dbReference type="Proteomes" id="UP000245802">
    <property type="component" value="Chromosome"/>
</dbReference>
<feature type="repeat" description="WD" evidence="7">
    <location>
        <begin position="1049"/>
        <end position="1081"/>
    </location>
</feature>
<accession>A0A2Z3H6A6</accession>
<dbReference type="OrthoDB" id="257131at2"/>
<dbReference type="InterPro" id="IPR015943">
    <property type="entry name" value="WD40/YVTN_repeat-like_dom_sf"/>
</dbReference>
<dbReference type="AlphaFoldDB" id="A0A2Z3H6A6"/>
<keyword evidence="5" id="KW-0418">Kinase</keyword>
<protein>
    <recommendedName>
        <fullName evidence="11">Protein kinase domain-containing protein</fullName>
    </recommendedName>
</protein>
<evidence type="ECO:0000256" key="4">
    <source>
        <dbReference type="ARBA" id="ARBA00022741"/>
    </source>
</evidence>
<dbReference type="PANTHER" id="PTHR43289:SF6">
    <property type="entry name" value="SERINE_THREONINE-PROTEIN KINASE NEKL-3"/>
    <property type="match status" value="1"/>
</dbReference>
<dbReference type="PANTHER" id="PTHR43289">
    <property type="entry name" value="MITOGEN-ACTIVATED PROTEIN KINASE KINASE KINASE 20-RELATED"/>
    <property type="match status" value="1"/>
</dbReference>
<keyword evidence="1 7" id="KW-0853">WD repeat</keyword>
<dbReference type="InterPro" id="IPR017441">
    <property type="entry name" value="Protein_kinase_ATP_BS"/>
</dbReference>
<reference evidence="12 13" key="1">
    <citation type="submission" date="2018-01" db="EMBL/GenBank/DDBJ databases">
        <title>G. obscuriglobus.</title>
        <authorList>
            <person name="Franke J."/>
            <person name="Blomberg W."/>
            <person name="Selmecki A."/>
        </authorList>
    </citation>
    <scope>NUCLEOTIDE SEQUENCE [LARGE SCALE GENOMIC DNA]</scope>
    <source>
        <strain evidence="12 13">DSM 5831</strain>
    </source>
</reference>
<dbReference type="InterPro" id="IPR001680">
    <property type="entry name" value="WD40_rpt"/>
</dbReference>
<dbReference type="InterPro" id="IPR019775">
    <property type="entry name" value="WD40_repeat_CS"/>
</dbReference>
<dbReference type="PROSITE" id="PS00678">
    <property type="entry name" value="WD_REPEATS_1"/>
    <property type="match status" value="1"/>
</dbReference>
<dbReference type="InterPro" id="IPR036322">
    <property type="entry name" value="WD40_repeat_dom_sf"/>
</dbReference>
<dbReference type="PROSITE" id="PS50294">
    <property type="entry name" value="WD_REPEATS_REGION"/>
    <property type="match status" value="1"/>
</dbReference>
<dbReference type="GO" id="GO:0004674">
    <property type="term" value="F:protein serine/threonine kinase activity"/>
    <property type="evidence" value="ECO:0007669"/>
    <property type="project" value="TreeGrafter"/>
</dbReference>
<dbReference type="EMBL" id="CP025958">
    <property type="protein sequence ID" value="AWM41288.1"/>
    <property type="molecule type" value="Genomic_DNA"/>
</dbReference>
<dbReference type="Gene3D" id="2.130.10.10">
    <property type="entry name" value="YVTN repeat-like/Quinoprotein amine dehydrogenase"/>
    <property type="match status" value="3"/>
</dbReference>
<keyword evidence="2" id="KW-0808">Transferase</keyword>
<evidence type="ECO:0000259" key="11">
    <source>
        <dbReference type="PROSITE" id="PS50011"/>
    </source>
</evidence>
<name>A0A2Z3H6A6_9BACT</name>
<keyword evidence="9" id="KW-0175">Coiled coil</keyword>
<feature type="region of interest" description="Disordered" evidence="10">
    <location>
        <begin position="1"/>
        <end position="33"/>
    </location>
</feature>
<dbReference type="Pfam" id="PF00400">
    <property type="entry name" value="WD40"/>
    <property type="match status" value="2"/>
</dbReference>
<dbReference type="Gene3D" id="1.10.510.10">
    <property type="entry name" value="Transferase(Phosphotransferase) domain 1"/>
    <property type="match status" value="1"/>
</dbReference>
<dbReference type="PROSITE" id="PS00108">
    <property type="entry name" value="PROTEIN_KINASE_ST"/>
    <property type="match status" value="1"/>
</dbReference>
<evidence type="ECO:0000256" key="2">
    <source>
        <dbReference type="ARBA" id="ARBA00022679"/>
    </source>
</evidence>
<feature type="coiled-coil region" evidence="9">
    <location>
        <begin position="397"/>
        <end position="442"/>
    </location>
</feature>
<feature type="compositionally biased region" description="Polar residues" evidence="10">
    <location>
        <begin position="1"/>
        <end position="12"/>
    </location>
</feature>
<feature type="domain" description="Protein kinase" evidence="11">
    <location>
        <begin position="63"/>
        <end position="345"/>
    </location>
</feature>
<evidence type="ECO:0000256" key="5">
    <source>
        <dbReference type="ARBA" id="ARBA00022777"/>
    </source>
</evidence>
<evidence type="ECO:0000256" key="1">
    <source>
        <dbReference type="ARBA" id="ARBA00022574"/>
    </source>
</evidence>
<evidence type="ECO:0000313" key="12">
    <source>
        <dbReference type="EMBL" id="AWM41288.1"/>
    </source>
</evidence>
<evidence type="ECO:0000313" key="13">
    <source>
        <dbReference type="Proteomes" id="UP000245802"/>
    </source>
</evidence>
<evidence type="ECO:0000256" key="10">
    <source>
        <dbReference type="SAM" id="MobiDB-lite"/>
    </source>
</evidence>
<dbReference type="SUPFAM" id="SSF50978">
    <property type="entry name" value="WD40 repeat-like"/>
    <property type="match status" value="1"/>
</dbReference>
<dbReference type="SMART" id="SM00320">
    <property type="entry name" value="WD40"/>
    <property type="match status" value="8"/>
</dbReference>
<dbReference type="InterPro" id="IPR011009">
    <property type="entry name" value="Kinase-like_dom_sf"/>
</dbReference>
<evidence type="ECO:0000256" key="8">
    <source>
        <dbReference type="PROSITE-ProRule" id="PRU10141"/>
    </source>
</evidence>
<keyword evidence="4 8" id="KW-0547">Nucleotide-binding</keyword>
<evidence type="ECO:0000256" key="9">
    <source>
        <dbReference type="SAM" id="Coils"/>
    </source>
</evidence>
<dbReference type="RefSeq" id="WP_010037691.1">
    <property type="nucleotide sequence ID" value="NZ_CP025958.1"/>
</dbReference>
<organism evidence="12 13">
    <name type="scientific">Gemmata obscuriglobus</name>
    <dbReference type="NCBI Taxonomy" id="114"/>
    <lineage>
        <taxon>Bacteria</taxon>
        <taxon>Pseudomonadati</taxon>
        <taxon>Planctomycetota</taxon>
        <taxon>Planctomycetia</taxon>
        <taxon>Gemmatales</taxon>
        <taxon>Gemmataceae</taxon>
        <taxon>Gemmata</taxon>
    </lineage>
</organism>
<evidence type="ECO:0000256" key="6">
    <source>
        <dbReference type="ARBA" id="ARBA00022840"/>
    </source>
</evidence>
<feature type="binding site" evidence="8">
    <location>
        <position position="92"/>
    </location>
    <ligand>
        <name>ATP</name>
        <dbReference type="ChEBI" id="CHEBI:30616"/>
    </ligand>
</feature>
<dbReference type="SUPFAM" id="SSF63829">
    <property type="entry name" value="Calcium-dependent phosphotriesterase"/>
    <property type="match status" value="1"/>
</dbReference>
<evidence type="ECO:0000256" key="3">
    <source>
        <dbReference type="ARBA" id="ARBA00022737"/>
    </source>
</evidence>
<dbReference type="InterPro" id="IPR008271">
    <property type="entry name" value="Ser/Thr_kinase_AS"/>
</dbReference>
<dbReference type="Gene3D" id="3.30.200.20">
    <property type="entry name" value="Phosphorylase Kinase, domain 1"/>
    <property type="match status" value="1"/>
</dbReference>
<keyword evidence="3" id="KW-0677">Repeat</keyword>
<dbReference type="PROSITE" id="PS50011">
    <property type="entry name" value="PROTEIN_KINASE_DOM"/>
    <property type="match status" value="1"/>
</dbReference>
<dbReference type="CDD" id="cd14014">
    <property type="entry name" value="STKc_PknB_like"/>
    <property type="match status" value="1"/>
</dbReference>
<dbReference type="GO" id="GO:0005524">
    <property type="term" value="F:ATP binding"/>
    <property type="evidence" value="ECO:0007669"/>
    <property type="project" value="UniProtKB-UniRule"/>
</dbReference>
<keyword evidence="6 8" id="KW-0067">ATP-binding</keyword>
<dbReference type="Pfam" id="PF00069">
    <property type="entry name" value="Pkinase"/>
    <property type="match status" value="1"/>
</dbReference>
<dbReference type="SMART" id="SM00220">
    <property type="entry name" value="S_TKc"/>
    <property type="match status" value="1"/>
</dbReference>
<keyword evidence="13" id="KW-1185">Reference proteome</keyword>
<dbReference type="PROSITE" id="PS50082">
    <property type="entry name" value="WD_REPEATS_2"/>
    <property type="match status" value="2"/>
</dbReference>